<dbReference type="KEGG" id="lhi:JP39_10970"/>
<keyword evidence="1" id="KW-1133">Transmembrane helix</keyword>
<dbReference type="Proteomes" id="UP000061546">
    <property type="component" value="Chromosome"/>
</dbReference>
<dbReference type="RefSeq" id="WP_041500170.1">
    <property type="nucleotide sequence ID" value="NZ_BJDV01000003.1"/>
</dbReference>
<dbReference type="OrthoDB" id="192868at2"/>
<proteinExistence type="predicted"/>
<keyword evidence="1" id="KW-0812">Transmembrane</keyword>
<evidence type="ECO:0000256" key="1">
    <source>
        <dbReference type="SAM" id="Phobius"/>
    </source>
</evidence>
<gene>
    <name evidence="3" type="ORF">JP39_10970</name>
</gene>
<keyword evidence="4" id="KW-1185">Reference proteome</keyword>
<evidence type="ECO:0000313" key="4">
    <source>
        <dbReference type="Proteomes" id="UP000061546"/>
    </source>
</evidence>
<feature type="transmembrane region" description="Helical" evidence="1">
    <location>
        <begin position="56"/>
        <end position="77"/>
    </location>
</feature>
<reference evidence="3 4" key="1">
    <citation type="submission" date="2015-08" db="EMBL/GenBank/DDBJ databases">
        <title>Genomic sequence of Lactobacillus heilongjiangensis DSM 28069, isolated from Chinese traditional pickle.</title>
        <authorList>
            <person name="Jiang X."/>
            <person name="Zheng B."/>
            <person name="Cheng H."/>
        </authorList>
    </citation>
    <scope>NUCLEOTIDE SEQUENCE [LARGE SCALE GENOMIC DNA]</scope>
    <source>
        <strain evidence="3 4">DSM 28069</strain>
    </source>
</reference>
<organism evidence="3 4">
    <name type="scientific">Companilactobacillus heilongjiangensis</name>
    <dbReference type="NCBI Taxonomy" id="1074467"/>
    <lineage>
        <taxon>Bacteria</taxon>
        <taxon>Bacillati</taxon>
        <taxon>Bacillota</taxon>
        <taxon>Bacilli</taxon>
        <taxon>Lactobacillales</taxon>
        <taxon>Lactobacillaceae</taxon>
        <taxon>Companilactobacillus</taxon>
    </lineage>
</organism>
<feature type="domain" description="Zinc-ribbon" evidence="2">
    <location>
        <begin position="2"/>
        <end position="23"/>
    </location>
</feature>
<dbReference type="EMBL" id="CP012559">
    <property type="protein sequence ID" value="ALB29832.1"/>
    <property type="molecule type" value="Genomic_DNA"/>
</dbReference>
<protein>
    <recommendedName>
        <fullName evidence="2">Zinc-ribbon domain-containing protein</fullName>
    </recommendedName>
</protein>
<evidence type="ECO:0000259" key="2">
    <source>
        <dbReference type="Pfam" id="PF13240"/>
    </source>
</evidence>
<evidence type="ECO:0000313" key="3">
    <source>
        <dbReference type="EMBL" id="ALB29832.1"/>
    </source>
</evidence>
<dbReference type="STRING" id="1074467.JP39_10970"/>
<dbReference type="Pfam" id="PF13240">
    <property type="entry name" value="Zn_Ribbon_1"/>
    <property type="match status" value="1"/>
</dbReference>
<name>A0A0K2LEV9_9LACO</name>
<accession>A0A0K2LEV9</accession>
<dbReference type="InterPro" id="IPR026870">
    <property type="entry name" value="Zinc_ribbon_dom"/>
</dbReference>
<dbReference type="AlphaFoldDB" id="A0A0K2LEV9"/>
<keyword evidence="1" id="KW-0472">Membrane</keyword>
<sequence length="226" mass="25092">MFCPKCGYKVEKGVKFCPKCGQNLMVKKSSSESKSTESKATENTSLIKKYRHNKKVIATLVAIVVVLFGYMAIYAPMTIKSVLQREEFTTKNGYEVSVNPLTRTIRINVGEAGMNNIERGLNSTHFDTSAIALEYHMASAAKSISKKTIGSWKINLTQTRYKDTDTLMWQFTGNNETHRYQNTAACRKNHQDYLQAEADSAEQDEKNSDAAGIAGGLLGGALGYMF</sequence>